<accession>A0A6J2YCB7</accession>
<sequence>MWKKNIRKDKRRRGESYIGAKNITKAARPLLPPPCFVKPNHKCIAFVKEENRQEIYNQFRKLPSLDDQRVFVINHVEQRFKSRVTRNIENSRRSFTYEYTFTVDGQKIKVCREFFMATLNVTDSFIRTACQKRSSNGVIRGDLRGKHAPFNKLSKTEIRMIN</sequence>
<dbReference type="RefSeq" id="XP_030760824.1">
    <property type="nucleotide sequence ID" value="XM_030904964.1"/>
</dbReference>
<dbReference type="Proteomes" id="UP000504635">
    <property type="component" value="Unplaced"/>
</dbReference>
<dbReference type="PANTHER" id="PTHR10773:SF19">
    <property type="match status" value="1"/>
</dbReference>
<organism evidence="1 2">
    <name type="scientific">Sitophilus oryzae</name>
    <name type="common">Rice weevil</name>
    <name type="synonym">Curculio oryzae</name>
    <dbReference type="NCBI Taxonomy" id="7048"/>
    <lineage>
        <taxon>Eukaryota</taxon>
        <taxon>Metazoa</taxon>
        <taxon>Ecdysozoa</taxon>
        <taxon>Arthropoda</taxon>
        <taxon>Hexapoda</taxon>
        <taxon>Insecta</taxon>
        <taxon>Pterygota</taxon>
        <taxon>Neoptera</taxon>
        <taxon>Endopterygota</taxon>
        <taxon>Coleoptera</taxon>
        <taxon>Polyphaga</taxon>
        <taxon>Cucujiformia</taxon>
        <taxon>Curculionidae</taxon>
        <taxon>Dryophthorinae</taxon>
        <taxon>Sitophilus</taxon>
    </lineage>
</organism>
<evidence type="ECO:0000313" key="2">
    <source>
        <dbReference type="RefSeq" id="XP_030760824.1"/>
    </source>
</evidence>
<dbReference type="GeneID" id="115885931"/>
<gene>
    <name evidence="2" type="primary">LOC115885931</name>
</gene>
<dbReference type="PANTHER" id="PTHR10773">
    <property type="entry name" value="DNA-DIRECTED RNA POLYMERASES I, II, AND III SUBUNIT RPABC2"/>
    <property type="match status" value="1"/>
</dbReference>
<proteinExistence type="predicted"/>
<protein>
    <submittedName>
        <fullName evidence="2">Uncharacterized protein LOC115885931</fullName>
    </submittedName>
</protein>
<dbReference type="KEGG" id="soy:115885931"/>
<name>A0A6J2YCB7_SITOR</name>
<dbReference type="InParanoid" id="A0A6J2YCB7"/>
<keyword evidence="1" id="KW-1185">Reference proteome</keyword>
<dbReference type="OrthoDB" id="6776127at2759"/>
<reference evidence="2" key="1">
    <citation type="submission" date="2025-08" db="UniProtKB">
        <authorList>
            <consortium name="RefSeq"/>
        </authorList>
    </citation>
    <scope>IDENTIFICATION</scope>
    <source>
        <tissue evidence="2">Gonads</tissue>
    </source>
</reference>
<dbReference type="AlphaFoldDB" id="A0A6J2YCB7"/>
<evidence type="ECO:0000313" key="1">
    <source>
        <dbReference type="Proteomes" id="UP000504635"/>
    </source>
</evidence>